<dbReference type="EMBL" id="CAFBNE010000020">
    <property type="protein sequence ID" value="CAB4940705.1"/>
    <property type="molecule type" value="Genomic_DNA"/>
</dbReference>
<accession>A0A6J7JBM4</accession>
<dbReference type="GO" id="GO:0052757">
    <property type="term" value="F:chondroitin hydrolase activity"/>
    <property type="evidence" value="ECO:0007669"/>
    <property type="project" value="TreeGrafter"/>
</dbReference>
<dbReference type="SUPFAM" id="SSF48208">
    <property type="entry name" value="Six-hairpin glycosidases"/>
    <property type="match status" value="1"/>
</dbReference>
<gene>
    <name evidence="3" type="ORF">UFOPK3772_00903</name>
</gene>
<protein>
    <submittedName>
        <fullName evidence="3">Unannotated protein</fullName>
    </submittedName>
</protein>
<keyword evidence="1" id="KW-0378">Hydrolase</keyword>
<name>A0A6J7JBM4_9ZZZZ</name>
<sequence>MNRAGGRRPAFASLLAGSITVSVLGTAWAAPARASSPLNPRATTSVSCLPVPHPVTAEQTTAFFDLAARKLGSVRNAGAKRYPFGALHATPDYTRTSATAWTSGFFAAELWLLYQRTQDTRWLDAAREQTRGLVRIAGYGGSHDLGFMVGLPTGLGASLDPSPEQRAIYAGARATAAQTLAKRWNPRVLAMKSSDYDGRWGLIIDSAMNAPLLIEIGQLIGGVEGQELEYRGTQHMLTLARDFVRPDGSTFHRMAYNPRTGALIGPIPGQGFDARASTWARGQAWAINGFTRAYELTQNPAMLEAAQRTAAFWVSKVPPGCIPAWDFDIGNTRAPRDSSAAAIAADGLLSLRRVVGETAADYGAYADVTLGLLTTPWITTARSVNPGLLLQQSLNVPSDPREGSYVWGDFYLLSALSPRAPA</sequence>
<proteinExistence type="inferred from homology"/>
<dbReference type="PANTHER" id="PTHR36845:SF1">
    <property type="entry name" value="HYDROLASE, PUTATIVE (AFU_ORTHOLOGUE AFUA_7G05090)-RELATED"/>
    <property type="match status" value="1"/>
</dbReference>
<evidence type="ECO:0000256" key="2">
    <source>
        <dbReference type="ARBA" id="ARBA00038358"/>
    </source>
</evidence>
<dbReference type="AlphaFoldDB" id="A0A6J7JBM4"/>
<dbReference type="InterPro" id="IPR052369">
    <property type="entry name" value="UG_Glycosaminoglycan_Hydrolase"/>
</dbReference>
<dbReference type="PANTHER" id="PTHR36845">
    <property type="entry name" value="HYDROLASE, PUTATIVE (AFU_ORTHOLOGUE AFUA_7G05090)-RELATED"/>
    <property type="match status" value="1"/>
</dbReference>
<reference evidence="3" key="1">
    <citation type="submission" date="2020-05" db="EMBL/GenBank/DDBJ databases">
        <authorList>
            <person name="Chiriac C."/>
            <person name="Salcher M."/>
            <person name="Ghai R."/>
            <person name="Kavagutti S V."/>
        </authorList>
    </citation>
    <scope>NUCLEOTIDE SEQUENCE</scope>
</reference>
<evidence type="ECO:0000313" key="3">
    <source>
        <dbReference type="EMBL" id="CAB4940705.1"/>
    </source>
</evidence>
<organism evidence="3">
    <name type="scientific">freshwater metagenome</name>
    <dbReference type="NCBI Taxonomy" id="449393"/>
    <lineage>
        <taxon>unclassified sequences</taxon>
        <taxon>metagenomes</taxon>
        <taxon>ecological metagenomes</taxon>
    </lineage>
</organism>
<evidence type="ECO:0000256" key="1">
    <source>
        <dbReference type="ARBA" id="ARBA00022801"/>
    </source>
</evidence>
<dbReference type="Gene3D" id="1.50.10.10">
    <property type="match status" value="1"/>
</dbReference>
<dbReference type="GO" id="GO:0000272">
    <property type="term" value="P:polysaccharide catabolic process"/>
    <property type="evidence" value="ECO:0007669"/>
    <property type="project" value="TreeGrafter"/>
</dbReference>
<dbReference type="InterPro" id="IPR008928">
    <property type="entry name" value="6-hairpin_glycosidase_sf"/>
</dbReference>
<comment type="similarity">
    <text evidence="2">Belongs to the glycosyl hydrolase 88 family.</text>
</comment>
<dbReference type="InterPro" id="IPR012341">
    <property type="entry name" value="6hp_glycosidase-like_sf"/>
</dbReference>